<dbReference type="EMBL" id="JARJCM010000003">
    <property type="protein sequence ID" value="KAJ7046129.1"/>
    <property type="molecule type" value="Genomic_DNA"/>
</dbReference>
<comment type="caution">
    <text evidence="1">The sequence shown here is derived from an EMBL/GenBank/DDBJ whole genome shotgun (WGS) entry which is preliminary data.</text>
</comment>
<organism evidence="1 2">
    <name type="scientific">Mycena alexandri</name>
    <dbReference type="NCBI Taxonomy" id="1745969"/>
    <lineage>
        <taxon>Eukaryota</taxon>
        <taxon>Fungi</taxon>
        <taxon>Dikarya</taxon>
        <taxon>Basidiomycota</taxon>
        <taxon>Agaricomycotina</taxon>
        <taxon>Agaricomycetes</taxon>
        <taxon>Agaricomycetidae</taxon>
        <taxon>Agaricales</taxon>
        <taxon>Marasmiineae</taxon>
        <taxon>Mycenaceae</taxon>
        <taxon>Mycena</taxon>
    </lineage>
</organism>
<dbReference type="Proteomes" id="UP001218188">
    <property type="component" value="Unassembled WGS sequence"/>
</dbReference>
<sequence length="275" mass="30415">MILMAASCTYGLRRLLQAFMSSLPISHVSYLPSRCNCPIDLWSRAKLRIPHPSSHHQLRTGGTTLHYYHHHLRSLASDMTWVFRSAQACLMPPSSTINALSSSYLPELAVPRPLHLSSTAPSCRRRSRRRTCRNNRVQAGCLRGTTTASHCAVALTLLQGLLSRRSPSSCATAPLLPPPSPALPPRAQVCCNMLAAQNCGEKWPSPPRSDAPRLETYCLPLRTRGACSRDTVRLYTQRSCASTVLYMYPANATYSSARHSCSKSLRCALRWTLPA</sequence>
<gene>
    <name evidence="1" type="ORF">C8F04DRAFT_340029</name>
</gene>
<evidence type="ECO:0000313" key="1">
    <source>
        <dbReference type="EMBL" id="KAJ7046129.1"/>
    </source>
</evidence>
<protein>
    <submittedName>
        <fullName evidence="1">Uncharacterized protein</fullName>
    </submittedName>
</protein>
<keyword evidence="2" id="KW-1185">Reference proteome</keyword>
<proteinExistence type="predicted"/>
<accession>A0AAD6TGE0</accession>
<evidence type="ECO:0000313" key="2">
    <source>
        <dbReference type="Proteomes" id="UP001218188"/>
    </source>
</evidence>
<dbReference type="AlphaFoldDB" id="A0AAD6TGE0"/>
<name>A0AAD6TGE0_9AGAR</name>
<reference evidence="1" key="1">
    <citation type="submission" date="2023-03" db="EMBL/GenBank/DDBJ databases">
        <title>Massive genome expansion in bonnet fungi (Mycena s.s.) driven by repeated elements and novel gene families across ecological guilds.</title>
        <authorList>
            <consortium name="Lawrence Berkeley National Laboratory"/>
            <person name="Harder C.B."/>
            <person name="Miyauchi S."/>
            <person name="Viragh M."/>
            <person name="Kuo A."/>
            <person name="Thoen E."/>
            <person name="Andreopoulos B."/>
            <person name="Lu D."/>
            <person name="Skrede I."/>
            <person name="Drula E."/>
            <person name="Henrissat B."/>
            <person name="Morin E."/>
            <person name="Kohler A."/>
            <person name="Barry K."/>
            <person name="LaButti K."/>
            <person name="Morin E."/>
            <person name="Salamov A."/>
            <person name="Lipzen A."/>
            <person name="Mereny Z."/>
            <person name="Hegedus B."/>
            <person name="Baldrian P."/>
            <person name="Stursova M."/>
            <person name="Weitz H."/>
            <person name="Taylor A."/>
            <person name="Grigoriev I.V."/>
            <person name="Nagy L.G."/>
            <person name="Martin F."/>
            <person name="Kauserud H."/>
        </authorList>
    </citation>
    <scope>NUCLEOTIDE SEQUENCE</scope>
    <source>
        <strain evidence="1">CBHHK200</strain>
    </source>
</reference>